<dbReference type="AlphaFoldDB" id="A0AAD5GF73"/>
<gene>
    <name evidence="1" type="ORF">M8C21_009618</name>
</gene>
<dbReference type="EMBL" id="JAMZMK010008498">
    <property type="protein sequence ID" value="KAI7740170.1"/>
    <property type="molecule type" value="Genomic_DNA"/>
</dbReference>
<accession>A0AAD5GF73</accession>
<keyword evidence="2" id="KW-1185">Reference proteome</keyword>
<sequence>IGVEEEVVNDFATTHVVYIPIHTTNAQLLVIWMLMKNCGVLGVEVKVYVKLILKVIDERDERVNLRRKVYIYNDRSEELNLVTIERDETKKYNMGSLFNFDDERVTKEDKKRALEEQYGDEEESSNSVLDDFLEIVVENLRIKHSKGRSNTTQPTLTHLGLRNSRSIMFPSMSMSMVVVCRVILDLWLVGNEASHPCGGPFTTQLARSYDFLTDDDLTSLKPTMLIDRVMFEHMRFGMYFKDLGWRFINGDGQPWIPPEEREKADYWVSPKPEPQADVGDIPPLDDLRACNDRHDARLARLWAFLDDF</sequence>
<feature type="non-terminal residue" evidence="1">
    <location>
        <position position="308"/>
    </location>
</feature>
<feature type="non-terminal residue" evidence="1">
    <location>
        <position position="1"/>
    </location>
</feature>
<protein>
    <submittedName>
        <fullName evidence="1">Uncharacterized protein</fullName>
    </submittedName>
</protein>
<evidence type="ECO:0000313" key="2">
    <source>
        <dbReference type="Proteomes" id="UP001206925"/>
    </source>
</evidence>
<proteinExistence type="predicted"/>
<evidence type="ECO:0000313" key="1">
    <source>
        <dbReference type="EMBL" id="KAI7740170.1"/>
    </source>
</evidence>
<name>A0AAD5GF73_AMBAR</name>
<reference evidence="1" key="1">
    <citation type="submission" date="2022-06" db="EMBL/GenBank/DDBJ databases">
        <title>Uncovering the hologenomic basis of an extraordinary plant invasion.</title>
        <authorList>
            <person name="Bieker V.C."/>
            <person name="Martin M.D."/>
            <person name="Gilbert T."/>
            <person name="Hodgins K."/>
            <person name="Battlay P."/>
            <person name="Petersen B."/>
            <person name="Wilson J."/>
        </authorList>
    </citation>
    <scope>NUCLEOTIDE SEQUENCE</scope>
    <source>
        <strain evidence="1">AA19_3_7</strain>
        <tissue evidence="1">Leaf</tissue>
    </source>
</reference>
<dbReference type="Proteomes" id="UP001206925">
    <property type="component" value="Unassembled WGS sequence"/>
</dbReference>
<organism evidence="1 2">
    <name type="scientific">Ambrosia artemisiifolia</name>
    <name type="common">Common ragweed</name>
    <dbReference type="NCBI Taxonomy" id="4212"/>
    <lineage>
        <taxon>Eukaryota</taxon>
        <taxon>Viridiplantae</taxon>
        <taxon>Streptophyta</taxon>
        <taxon>Embryophyta</taxon>
        <taxon>Tracheophyta</taxon>
        <taxon>Spermatophyta</taxon>
        <taxon>Magnoliopsida</taxon>
        <taxon>eudicotyledons</taxon>
        <taxon>Gunneridae</taxon>
        <taxon>Pentapetalae</taxon>
        <taxon>asterids</taxon>
        <taxon>campanulids</taxon>
        <taxon>Asterales</taxon>
        <taxon>Asteraceae</taxon>
        <taxon>Asteroideae</taxon>
        <taxon>Heliantheae alliance</taxon>
        <taxon>Heliantheae</taxon>
        <taxon>Ambrosia</taxon>
    </lineage>
</organism>
<comment type="caution">
    <text evidence="1">The sequence shown here is derived from an EMBL/GenBank/DDBJ whole genome shotgun (WGS) entry which is preliminary data.</text>
</comment>